<organism evidence="2 3">
    <name type="scientific">Rhodobacter xanthinilyticus</name>
    <dbReference type="NCBI Taxonomy" id="1850250"/>
    <lineage>
        <taxon>Bacteria</taxon>
        <taxon>Pseudomonadati</taxon>
        <taxon>Pseudomonadota</taxon>
        <taxon>Alphaproteobacteria</taxon>
        <taxon>Rhodobacterales</taxon>
        <taxon>Rhodobacter group</taxon>
        <taxon>Rhodobacter</taxon>
    </lineage>
</organism>
<dbReference type="InterPro" id="IPR007345">
    <property type="entry name" value="Polysacch_pyruvyl_Trfase"/>
</dbReference>
<dbReference type="STRING" id="1850250.LPB142_08275"/>
<protein>
    <recommendedName>
        <fullName evidence="1">Polysaccharide pyruvyl transferase domain-containing protein</fullName>
    </recommendedName>
</protein>
<dbReference type="KEGG" id="rhp:LPB142_08275"/>
<name>A0A1D9MGG1_9RHOB</name>
<feature type="domain" description="Polysaccharide pyruvyl transferase" evidence="1">
    <location>
        <begin position="78"/>
        <end position="193"/>
    </location>
</feature>
<gene>
    <name evidence="2" type="ORF">LPB142_08275</name>
</gene>
<dbReference type="Pfam" id="PF04230">
    <property type="entry name" value="PS_pyruv_trans"/>
    <property type="match status" value="1"/>
</dbReference>
<proteinExistence type="predicted"/>
<evidence type="ECO:0000313" key="2">
    <source>
        <dbReference type="EMBL" id="AOZ70962.1"/>
    </source>
</evidence>
<sequence length="251" mass="27511">MVSLVAWKSPRNVPNFGDDLSQVIVSLMLARRGRTLEDEAVRATSLLAIGSIIHFAPEGATLWGSGVNGKIPEHFHRYRGLDVRAVRGPYTREWLMRRKIAVPEIYGDPALLLPELCQGRFQPSGAGGTIFVPNLNDILAGTEVTLPAGVPLVSPMRSWHRVVADIVAARFVVASSLHGVVIAEAFGIPARYVRLSEHENLFKFQDYYAGTGRGSFAYARSIEEALEMGGEAAPVFDSAALKRAFPLDLWR</sequence>
<dbReference type="Proteomes" id="UP000176562">
    <property type="component" value="Chromosome"/>
</dbReference>
<evidence type="ECO:0000313" key="3">
    <source>
        <dbReference type="Proteomes" id="UP000176562"/>
    </source>
</evidence>
<accession>A0A1D9MGG1</accession>
<reference evidence="2 3" key="1">
    <citation type="submission" date="2016-10" db="EMBL/GenBank/DDBJ databases">
        <title>Rhodobacter sp. LPB0142, isolated from sea water.</title>
        <authorList>
            <person name="Kim E."/>
            <person name="Yi H."/>
        </authorList>
    </citation>
    <scope>NUCLEOTIDE SEQUENCE [LARGE SCALE GENOMIC DNA]</scope>
    <source>
        <strain evidence="2 3">LPB0142</strain>
    </source>
</reference>
<evidence type="ECO:0000259" key="1">
    <source>
        <dbReference type="Pfam" id="PF04230"/>
    </source>
</evidence>
<keyword evidence="3" id="KW-1185">Reference proteome</keyword>
<dbReference type="AlphaFoldDB" id="A0A1D9MGG1"/>
<dbReference type="EMBL" id="CP017781">
    <property type="protein sequence ID" value="AOZ70962.1"/>
    <property type="molecule type" value="Genomic_DNA"/>
</dbReference>